<sequence>MNAAPRFPSALPSPEQLRDWAAGERTIFEAVQAERDERDRGLDMLGRGRRRRRAERLVGEGA</sequence>
<proteinExistence type="predicted"/>
<dbReference type="RefSeq" id="WP_140884948.1">
    <property type="nucleotide sequence ID" value="NZ_RCZP01000018.1"/>
</dbReference>
<feature type="region of interest" description="Disordered" evidence="1">
    <location>
        <begin position="36"/>
        <end position="62"/>
    </location>
</feature>
<dbReference type="Proteomes" id="UP000317078">
    <property type="component" value="Unassembled WGS sequence"/>
</dbReference>
<keyword evidence="3" id="KW-1185">Reference proteome</keyword>
<dbReference type="AlphaFoldDB" id="A0A502FW25"/>
<reference evidence="2 3" key="1">
    <citation type="journal article" date="2019" name="Environ. Microbiol.">
        <title>Species interactions and distinct microbial communities in high Arctic permafrost affected cryosols are associated with the CH4 and CO2 gas fluxes.</title>
        <authorList>
            <person name="Altshuler I."/>
            <person name="Hamel J."/>
            <person name="Turney S."/>
            <person name="Magnuson E."/>
            <person name="Levesque R."/>
            <person name="Greer C."/>
            <person name="Whyte L.G."/>
        </authorList>
    </citation>
    <scope>NUCLEOTIDE SEQUENCE [LARGE SCALE GENOMIC DNA]</scope>
    <source>
        <strain evidence="2 3">S9.3B</strain>
    </source>
</reference>
<evidence type="ECO:0000313" key="2">
    <source>
        <dbReference type="EMBL" id="TPG53246.1"/>
    </source>
</evidence>
<evidence type="ECO:0000256" key="1">
    <source>
        <dbReference type="SAM" id="MobiDB-lite"/>
    </source>
</evidence>
<dbReference type="EMBL" id="RCZP01000018">
    <property type="protein sequence ID" value="TPG53246.1"/>
    <property type="molecule type" value="Genomic_DNA"/>
</dbReference>
<name>A0A502FW25_9PROT</name>
<organism evidence="2 3">
    <name type="scientific">Muricoccus nepalensis</name>
    <dbReference type="NCBI Taxonomy" id="1854500"/>
    <lineage>
        <taxon>Bacteria</taxon>
        <taxon>Pseudomonadati</taxon>
        <taxon>Pseudomonadota</taxon>
        <taxon>Alphaproteobacteria</taxon>
        <taxon>Acetobacterales</taxon>
        <taxon>Roseomonadaceae</taxon>
        <taxon>Muricoccus</taxon>
    </lineage>
</organism>
<comment type="caution">
    <text evidence="2">The sequence shown here is derived from an EMBL/GenBank/DDBJ whole genome shotgun (WGS) entry which is preliminary data.</text>
</comment>
<evidence type="ECO:0000313" key="3">
    <source>
        <dbReference type="Proteomes" id="UP000317078"/>
    </source>
</evidence>
<accession>A0A502FW25</accession>
<protein>
    <submittedName>
        <fullName evidence="2">Uncharacterized protein</fullName>
    </submittedName>
</protein>
<gene>
    <name evidence="2" type="ORF">EAH89_17150</name>
</gene>